<dbReference type="EMBL" id="NAJM01000007">
    <property type="protein sequence ID" value="RVX73656.1"/>
    <property type="molecule type" value="Genomic_DNA"/>
</dbReference>
<sequence>MPSLFKKIKQHAAGKSKRSGSVREDPKPSSSKHLHIYPEQSTSRDFGYSDRGRDPAPEDSKGKGKSKADDQNLSDDQIYENPSANCSGEDELSRDVGQHERRSFQSSPTEEEIRQYKRDRRAATYSTENWRRYYPEWFPQEGDSPEEIANKEMFRAEKFTTDPEAIRDRRDTTVGNAYAMFQRSVNGVQTRDFAQDPR</sequence>
<reference evidence="2 3" key="1">
    <citation type="submission" date="2017-03" db="EMBL/GenBank/DDBJ databases">
        <title>Genomes of endolithic fungi from Antarctica.</title>
        <authorList>
            <person name="Coleine C."/>
            <person name="Masonjones S."/>
            <person name="Stajich J.E."/>
        </authorList>
    </citation>
    <scope>NUCLEOTIDE SEQUENCE [LARGE SCALE GENOMIC DNA]</scope>
    <source>
        <strain evidence="2 3">CCFEE 6314</strain>
    </source>
</reference>
<dbReference type="OrthoDB" id="10316351at2759"/>
<protein>
    <submittedName>
        <fullName evidence="2">Uncharacterized protein</fullName>
    </submittedName>
</protein>
<feature type="compositionally biased region" description="Basic and acidic residues" evidence="1">
    <location>
        <begin position="47"/>
        <end position="70"/>
    </location>
</feature>
<dbReference type="Proteomes" id="UP000288859">
    <property type="component" value="Unassembled WGS sequence"/>
</dbReference>
<organism evidence="2 3">
    <name type="scientific">Exophiala mesophila</name>
    <name type="common">Black yeast-like fungus</name>
    <dbReference type="NCBI Taxonomy" id="212818"/>
    <lineage>
        <taxon>Eukaryota</taxon>
        <taxon>Fungi</taxon>
        <taxon>Dikarya</taxon>
        <taxon>Ascomycota</taxon>
        <taxon>Pezizomycotina</taxon>
        <taxon>Eurotiomycetes</taxon>
        <taxon>Chaetothyriomycetidae</taxon>
        <taxon>Chaetothyriales</taxon>
        <taxon>Herpotrichiellaceae</taxon>
        <taxon>Exophiala</taxon>
    </lineage>
</organism>
<evidence type="ECO:0000313" key="3">
    <source>
        <dbReference type="Proteomes" id="UP000288859"/>
    </source>
</evidence>
<proteinExistence type="predicted"/>
<dbReference type="VEuPathDB" id="FungiDB:PV10_06367"/>
<gene>
    <name evidence="2" type="ORF">B0A52_02546</name>
</gene>
<feature type="region of interest" description="Disordered" evidence="1">
    <location>
        <begin position="1"/>
        <end position="122"/>
    </location>
</feature>
<evidence type="ECO:0000256" key="1">
    <source>
        <dbReference type="SAM" id="MobiDB-lite"/>
    </source>
</evidence>
<dbReference type="AlphaFoldDB" id="A0A438NDA8"/>
<feature type="compositionally biased region" description="Basic and acidic residues" evidence="1">
    <location>
        <begin position="91"/>
        <end position="103"/>
    </location>
</feature>
<accession>A0A438NDA8</accession>
<comment type="caution">
    <text evidence="2">The sequence shown here is derived from an EMBL/GenBank/DDBJ whole genome shotgun (WGS) entry which is preliminary data.</text>
</comment>
<name>A0A438NDA8_EXOME</name>
<feature type="compositionally biased region" description="Basic residues" evidence="1">
    <location>
        <begin position="1"/>
        <end position="20"/>
    </location>
</feature>
<evidence type="ECO:0000313" key="2">
    <source>
        <dbReference type="EMBL" id="RVX73656.1"/>
    </source>
</evidence>